<reference evidence="1 2" key="1">
    <citation type="submission" date="2020-10" db="EMBL/GenBank/DDBJ databases">
        <title>Sequencing the genomes of 1000 actinobacteria strains.</title>
        <authorList>
            <person name="Klenk H.-P."/>
        </authorList>
    </citation>
    <scope>NUCLEOTIDE SEQUENCE [LARGE SCALE GENOMIC DNA]</scope>
    <source>
        <strain evidence="1 2">DSM 46744</strain>
    </source>
</reference>
<gene>
    <name evidence="1" type="ORF">H4W34_003545</name>
</gene>
<evidence type="ECO:0000313" key="1">
    <source>
        <dbReference type="EMBL" id="MBE1533712.1"/>
    </source>
</evidence>
<evidence type="ECO:0008006" key="3">
    <source>
        <dbReference type="Google" id="ProtNLM"/>
    </source>
</evidence>
<dbReference type="Proteomes" id="UP000627838">
    <property type="component" value="Unassembled WGS sequence"/>
</dbReference>
<accession>A0ABR9JT14</accession>
<evidence type="ECO:0000313" key="2">
    <source>
        <dbReference type="Proteomes" id="UP000627838"/>
    </source>
</evidence>
<keyword evidence="2" id="KW-1185">Reference proteome</keyword>
<proteinExistence type="predicted"/>
<protein>
    <recommendedName>
        <fullName evidence="3">Lasso RiPP family leader peptide-containing protein</fullName>
    </recommendedName>
</protein>
<sequence length="34" mass="3633">MKINVTDVAYEDTVIEGPGTLRDWGALGCTRPPG</sequence>
<organism evidence="1 2">
    <name type="scientific">Actinomadura algeriensis</name>
    <dbReference type="NCBI Taxonomy" id="1679523"/>
    <lineage>
        <taxon>Bacteria</taxon>
        <taxon>Bacillati</taxon>
        <taxon>Actinomycetota</taxon>
        <taxon>Actinomycetes</taxon>
        <taxon>Streptosporangiales</taxon>
        <taxon>Thermomonosporaceae</taxon>
        <taxon>Actinomadura</taxon>
    </lineage>
</organism>
<name>A0ABR9JT14_9ACTN</name>
<comment type="caution">
    <text evidence="1">The sequence shown here is derived from an EMBL/GenBank/DDBJ whole genome shotgun (WGS) entry which is preliminary data.</text>
</comment>
<dbReference type="EMBL" id="JADBDZ010000001">
    <property type="protein sequence ID" value="MBE1533712.1"/>
    <property type="molecule type" value="Genomic_DNA"/>
</dbReference>